<evidence type="ECO:0000256" key="1">
    <source>
        <dbReference type="ARBA" id="ARBA00004609"/>
    </source>
</evidence>
<dbReference type="Gene3D" id="2.60.40.1730">
    <property type="entry name" value="tricorn interacting facor f3 domain"/>
    <property type="match status" value="1"/>
</dbReference>
<evidence type="ECO:0000256" key="9">
    <source>
        <dbReference type="ARBA" id="ARBA00023288"/>
    </source>
</evidence>
<dbReference type="InterPro" id="IPR050344">
    <property type="entry name" value="Peptidase_M1_aminopeptidases"/>
</dbReference>
<dbReference type="Pfam" id="PF01433">
    <property type="entry name" value="Peptidase_M1"/>
    <property type="match status" value="1"/>
</dbReference>
<evidence type="ECO:0000256" key="2">
    <source>
        <dbReference type="ARBA" id="ARBA00010136"/>
    </source>
</evidence>
<keyword evidence="5 10" id="KW-0479">Metal-binding</keyword>
<reference evidence="15 16" key="1">
    <citation type="submission" date="2021-06" db="EMBL/GenBank/DDBJ databases">
        <title>A haploid diamondback moth (Plutella xylostella L.) genome assembly resolves 31 chromosomes and identifies a diamide resistance mutation.</title>
        <authorList>
            <person name="Ward C.M."/>
            <person name="Perry K.D."/>
            <person name="Baker G."/>
            <person name="Powis K."/>
            <person name="Heckel D.G."/>
            <person name="Baxter S.W."/>
        </authorList>
    </citation>
    <scope>NUCLEOTIDE SEQUENCE [LARGE SCALE GENOMIC DNA]</scope>
    <source>
        <strain evidence="15 16">LV</strain>
        <tissue evidence="15">Single pupa</tissue>
    </source>
</reference>
<dbReference type="Pfam" id="PF11838">
    <property type="entry name" value="ERAP1_C"/>
    <property type="match status" value="1"/>
</dbReference>
<dbReference type="InterPro" id="IPR027268">
    <property type="entry name" value="Peptidase_M4/M1_CTD_sf"/>
</dbReference>
<dbReference type="Gene3D" id="1.10.390.10">
    <property type="entry name" value="Neutral Protease Domain 2"/>
    <property type="match status" value="1"/>
</dbReference>
<evidence type="ECO:0000313" key="15">
    <source>
        <dbReference type="EMBL" id="KAG7308137.1"/>
    </source>
</evidence>
<feature type="domain" description="ERAP1-like C-terminal" evidence="13">
    <location>
        <begin position="584"/>
        <end position="886"/>
    </location>
</feature>
<dbReference type="PANTHER" id="PTHR11533:SF301">
    <property type="entry name" value="AMINOPEPTIDASE"/>
    <property type="match status" value="1"/>
</dbReference>
<dbReference type="InterPro" id="IPR045357">
    <property type="entry name" value="Aminopeptidase_N-like_N"/>
</dbReference>
<comment type="similarity">
    <text evidence="2 10">Belongs to the peptidase M1 family.</text>
</comment>
<protein>
    <recommendedName>
        <fullName evidence="10">Aminopeptidase</fullName>
        <ecNumber evidence="10">3.4.11.-</ecNumber>
    </recommendedName>
</protein>
<dbReference type="PANTHER" id="PTHR11533">
    <property type="entry name" value="PROTEASE M1 ZINC METALLOPROTEASE"/>
    <property type="match status" value="1"/>
</dbReference>
<keyword evidence="4 10" id="KW-0645">Protease</keyword>
<keyword evidence="11" id="KW-0732">Signal</keyword>
<keyword evidence="6 10" id="KW-0378">Hydrolase</keyword>
<dbReference type="EC" id="3.4.11.-" evidence="10"/>
<keyword evidence="7 10" id="KW-0862">Zinc</keyword>
<keyword evidence="3" id="KW-0325">Glycoprotein</keyword>
<keyword evidence="9" id="KW-0449">Lipoprotein</keyword>
<comment type="cofactor">
    <cofactor evidence="10">
        <name>Zn(2+)</name>
        <dbReference type="ChEBI" id="CHEBI:29105"/>
    </cofactor>
    <text evidence="10">Binds 1 zinc ion per subunit.</text>
</comment>
<keyword evidence="3" id="KW-0472">Membrane</keyword>
<evidence type="ECO:0000313" key="16">
    <source>
        <dbReference type="Proteomes" id="UP000823941"/>
    </source>
</evidence>
<organism evidence="15 16">
    <name type="scientific">Plutella xylostella</name>
    <name type="common">Diamondback moth</name>
    <name type="synonym">Plutella maculipennis</name>
    <dbReference type="NCBI Taxonomy" id="51655"/>
    <lineage>
        <taxon>Eukaryota</taxon>
        <taxon>Metazoa</taxon>
        <taxon>Ecdysozoa</taxon>
        <taxon>Arthropoda</taxon>
        <taxon>Hexapoda</taxon>
        <taxon>Insecta</taxon>
        <taxon>Pterygota</taxon>
        <taxon>Neoptera</taxon>
        <taxon>Endopterygota</taxon>
        <taxon>Lepidoptera</taxon>
        <taxon>Glossata</taxon>
        <taxon>Ditrysia</taxon>
        <taxon>Yponomeutoidea</taxon>
        <taxon>Plutellidae</taxon>
        <taxon>Plutella</taxon>
    </lineage>
</organism>
<comment type="subcellular location">
    <subcellularLocation>
        <location evidence="1">Cell membrane</location>
        <topology evidence="1">Lipid-anchor</topology>
        <topology evidence="1">GPI-anchor</topology>
    </subcellularLocation>
</comment>
<feature type="domain" description="Peptidase M1 membrane alanine aminopeptidase" evidence="12">
    <location>
        <begin position="274"/>
        <end position="508"/>
    </location>
</feature>
<dbReference type="Pfam" id="PF17900">
    <property type="entry name" value="Peptidase_M1_N"/>
    <property type="match status" value="1"/>
</dbReference>
<dbReference type="InterPro" id="IPR042097">
    <property type="entry name" value="Aminopeptidase_N-like_N_sf"/>
</dbReference>
<feature type="chain" id="PRO_5047283724" description="Aminopeptidase" evidence="11">
    <location>
        <begin position="21"/>
        <end position="949"/>
    </location>
</feature>
<evidence type="ECO:0000259" key="13">
    <source>
        <dbReference type="Pfam" id="PF11838"/>
    </source>
</evidence>
<keyword evidence="10" id="KW-0031">Aminopeptidase</keyword>
<feature type="domain" description="Aminopeptidase N-like N-terminal" evidence="14">
    <location>
        <begin position="54"/>
        <end position="240"/>
    </location>
</feature>
<dbReference type="CDD" id="cd09601">
    <property type="entry name" value="M1_APN-Q_like"/>
    <property type="match status" value="1"/>
</dbReference>
<proteinExistence type="inferred from homology"/>
<dbReference type="EMBL" id="JAHIBW010000009">
    <property type="protein sequence ID" value="KAG7308137.1"/>
    <property type="molecule type" value="Genomic_DNA"/>
</dbReference>
<feature type="signal peptide" evidence="11">
    <location>
        <begin position="1"/>
        <end position="20"/>
    </location>
</feature>
<evidence type="ECO:0000256" key="10">
    <source>
        <dbReference type="RuleBase" id="RU364040"/>
    </source>
</evidence>
<dbReference type="InterPro" id="IPR024571">
    <property type="entry name" value="ERAP1-like_C_dom"/>
</dbReference>
<dbReference type="SUPFAM" id="SSF63737">
    <property type="entry name" value="Leukotriene A4 hydrolase N-terminal domain"/>
    <property type="match status" value="1"/>
</dbReference>
<dbReference type="InterPro" id="IPR034016">
    <property type="entry name" value="M1_APN-typ"/>
</dbReference>
<evidence type="ECO:0000259" key="14">
    <source>
        <dbReference type="Pfam" id="PF17900"/>
    </source>
</evidence>
<evidence type="ECO:0000256" key="4">
    <source>
        <dbReference type="ARBA" id="ARBA00022670"/>
    </source>
</evidence>
<dbReference type="Proteomes" id="UP000823941">
    <property type="component" value="Chromosome 9"/>
</dbReference>
<name>A0ABQ7QSY1_PLUXY</name>
<dbReference type="InterPro" id="IPR001930">
    <property type="entry name" value="Peptidase_M1"/>
</dbReference>
<evidence type="ECO:0000256" key="5">
    <source>
        <dbReference type="ARBA" id="ARBA00022723"/>
    </source>
</evidence>
<evidence type="ECO:0000256" key="8">
    <source>
        <dbReference type="ARBA" id="ARBA00023049"/>
    </source>
</evidence>
<gene>
    <name evidence="15" type="ORF">JYU34_006799</name>
</gene>
<dbReference type="SUPFAM" id="SSF55486">
    <property type="entry name" value="Metalloproteases ('zincins'), catalytic domain"/>
    <property type="match status" value="1"/>
</dbReference>
<dbReference type="InterPro" id="IPR014782">
    <property type="entry name" value="Peptidase_M1_dom"/>
</dbReference>
<evidence type="ECO:0000256" key="3">
    <source>
        <dbReference type="ARBA" id="ARBA00022622"/>
    </source>
</evidence>
<keyword evidence="3" id="KW-0336">GPI-anchor</keyword>
<accession>A0ABQ7QSY1</accession>
<evidence type="ECO:0000256" key="7">
    <source>
        <dbReference type="ARBA" id="ARBA00022833"/>
    </source>
</evidence>
<dbReference type="Gene3D" id="2.60.40.1910">
    <property type="match status" value="1"/>
</dbReference>
<evidence type="ECO:0000256" key="6">
    <source>
        <dbReference type="ARBA" id="ARBA00022801"/>
    </source>
</evidence>
<keyword evidence="8 10" id="KW-0482">Metalloprotease</keyword>
<dbReference type="Gene3D" id="1.25.50.20">
    <property type="match status" value="1"/>
</dbReference>
<keyword evidence="16" id="KW-1185">Reference proteome</keyword>
<evidence type="ECO:0000256" key="11">
    <source>
        <dbReference type="SAM" id="SignalP"/>
    </source>
</evidence>
<sequence>MGLKMLVPVLMLSLILGVSAFDPLEILSSDVEQFETNLDDPKYRLKNNIKTKTQSVDLDVYLDESRFNGLTQIEIEIEAENLKQIVLHQKVVEISSVTVLSDGNKVQPLQTPNPFETDDYYEILKINLAQPIPAGNFTLVINYKGKINENALDRGFYRGHYFVNNTMLYYAVSHFQPYHARKAFPCFDEPQFKARFTISITRPSDFSRSYSNMNIRNTMTVSEGRVRETFDTTPEVSSYLVTFLVSRFVETQANSPTEPFGIISRPGPVDQHKYALDIGQKITNWMNQEFDINYYDMGQGEKMKNDHMALPDFPAGAMENWGMVNYRESNLLFDEKHTSLPGKLRTATIVAHELAHKWFGNLVTCFWWSNLWLNEAFAAFYQYFGAHGADRTLELDDQFVTTAVHSALANDANAGANPMNWTGAVDNPSVSAHFGVSSYAKAASVLRMMEHLVTPATFRKALRYYLKDNAYKLGTPEKMYTAFRRAVREDNTLSQLPGVDIGDVFDSWVQNPGAPVVKVDVVYATGAISVSQQRYQLSGVRPSTLWKIPLTYTRANNIDFENLRPSVILSGYNMTLPKPAGNEWVLFNTARSGLYRVNYDDFSWELIAEGLRTSRETIHKLSRAQIVNDVLFFIRSGDISIARAFDVLSFLKDETDYYVWNAAMGQLDWLRRRTKHIDNLYQEFNGYLLEQMNSVIETLGYDEGENDSVSTILNRIQILSYACNMGHEGCVTDAVTKWNAFRQNTDNLVPPNLRAHVYCVGLREGNRADYDFLWQRYNTSENAVDMVLMLGALPCTRDQTAVHHYLEQSLYSGTIRLHDKPTAFSNALAGNPENLQTVLSFVFTRYEDIRVHYGGTARLVMGLNSIAAYLTDFSDIIKFQTWAYENQLSLTPEEFASSRSVVNSAVNNLNWASRNAVDLHTALVTRNASSSLFAPVTMVLAAIILHLFY</sequence>
<comment type="caution">
    <text evidence="15">The sequence shown here is derived from an EMBL/GenBank/DDBJ whole genome shotgun (WGS) entry which is preliminary data.</text>
</comment>
<dbReference type="PRINTS" id="PR00756">
    <property type="entry name" value="ALADIPTASE"/>
</dbReference>
<evidence type="ECO:0000259" key="12">
    <source>
        <dbReference type="Pfam" id="PF01433"/>
    </source>
</evidence>